<dbReference type="AlphaFoldDB" id="A0A381X538"/>
<name>A0A381X538_9ZZZZ</name>
<reference evidence="1" key="1">
    <citation type="submission" date="2018-05" db="EMBL/GenBank/DDBJ databases">
        <authorList>
            <person name="Lanie J.A."/>
            <person name="Ng W.-L."/>
            <person name="Kazmierczak K.M."/>
            <person name="Andrzejewski T.M."/>
            <person name="Davidsen T.M."/>
            <person name="Wayne K.J."/>
            <person name="Tettelin H."/>
            <person name="Glass J.I."/>
            <person name="Rusch D."/>
            <person name="Podicherti R."/>
            <person name="Tsui H.-C.T."/>
            <person name="Winkler M.E."/>
        </authorList>
    </citation>
    <scope>NUCLEOTIDE SEQUENCE</scope>
</reference>
<organism evidence="1">
    <name type="scientific">marine metagenome</name>
    <dbReference type="NCBI Taxonomy" id="408172"/>
    <lineage>
        <taxon>unclassified sequences</taxon>
        <taxon>metagenomes</taxon>
        <taxon>ecological metagenomes</taxon>
    </lineage>
</organism>
<proteinExistence type="predicted"/>
<sequence length="98" mass="10318">MDIKVGSRVKCSLAGSEFMVVKIGEGTLSNGGKNLLDSTEKTEISSDTKIEGPGNTLGKRYESKSGIIVLCTKAGPGIVSCDNEPMTEVKPKRLPSSD</sequence>
<evidence type="ECO:0000313" key="1">
    <source>
        <dbReference type="EMBL" id="SVA59317.1"/>
    </source>
</evidence>
<dbReference type="EMBL" id="UINC01013786">
    <property type="protein sequence ID" value="SVA59317.1"/>
    <property type="molecule type" value="Genomic_DNA"/>
</dbReference>
<protein>
    <submittedName>
        <fullName evidence="1">Uncharacterized protein</fullName>
    </submittedName>
</protein>
<accession>A0A381X538</accession>
<gene>
    <name evidence="1" type="ORF">METZ01_LOCUS112171</name>
</gene>